<dbReference type="SUPFAM" id="SSF51161">
    <property type="entry name" value="Trimeric LpxA-like enzymes"/>
    <property type="match status" value="1"/>
</dbReference>
<name>A0A245ZH92_9SPHN</name>
<dbReference type="Proteomes" id="UP000197783">
    <property type="component" value="Unassembled WGS sequence"/>
</dbReference>
<dbReference type="OrthoDB" id="9815592at2"/>
<dbReference type="Gene3D" id="2.160.10.10">
    <property type="entry name" value="Hexapeptide repeat proteins"/>
    <property type="match status" value="1"/>
</dbReference>
<evidence type="ECO:0000313" key="3">
    <source>
        <dbReference type="EMBL" id="OWK29104.1"/>
    </source>
</evidence>
<proteinExistence type="inferred from homology"/>
<sequence length="192" mass="20850">MLQPLDGRATRAWEGGPSFALSNRLYRLVWGVTWLLLARWTPPQLRGWRRLLLRLFGARVARTANVYGSVRVWSPANLVIGDHAAIGPGALLYSMGRITIGPHAIISQRAHLCAGTHDIEDAAFQLHARPITIGARAWVAAEAFVGPGVSLGEGAVLGARGCAMRDLAPWTVYGGNPAAILRERRIRFDEAA</sequence>
<accession>A0A245ZH92</accession>
<comment type="caution">
    <text evidence="3">The sequence shown here is derived from an EMBL/GenBank/DDBJ whole genome shotgun (WGS) entry which is preliminary data.</text>
</comment>
<dbReference type="EC" id="2.3.1.-" evidence="3"/>
<keyword evidence="4" id="KW-1185">Reference proteome</keyword>
<evidence type="ECO:0000256" key="2">
    <source>
        <dbReference type="ARBA" id="ARBA00022679"/>
    </source>
</evidence>
<reference evidence="3 4" key="1">
    <citation type="submission" date="2017-03" db="EMBL/GenBank/DDBJ databases">
        <title>Genome sequence of Sphingomonas mucosissima DSM 17494.</title>
        <authorList>
            <person name="Poehlein A."/>
            <person name="Wuebbeler J.H."/>
            <person name="Steinbuechel A."/>
            <person name="Daniel R."/>
        </authorList>
    </citation>
    <scope>NUCLEOTIDE SEQUENCE [LARGE SCALE GENOMIC DNA]</scope>
    <source>
        <strain evidence="3 4">DSM 17494</strain>
    </source>
</reference>
<dbReference type="AlphaFoldDB" id="A0A245ZH92"/>
<dbReference type="GO" id="GO:0005829">
    <property type="term" value="C:cytosol"/>
    <property type="evidence" value="ECO:0007669"/>
    <property type="project" value="TreeGrafter"/>
</dbReference>
<dbReference type="InterPro" id="IPR051159">
    <property type="entry name" value="Hexapeptide_acetyltransf"/>
</dbReference>
<dbReference type="RefSeq" id="WP_088334310.1">
    <property type="nucleotide sequence ID" value="NZ_NBBJ01000004.1"/>
</dbReference>
<dbReference type="GO" id="GO:0008374">
    <property type="term" value="F:O-acyltransferase activity"/>
    <property type="evidence" value="ECO:0007669"/>
    <property type="project" value="TreeGrafter"/>
</dbReference>
<evidence type="ECO:0000256" key="1">
    <source>
        <dbReference type="ARBA" id="ARBA00007274"/>
    </source>
</evidence>
<keyword evidence="2 3" id="KW-0808">Transferase</keyword>
<dbReference type="PANTHER" id="PTHR23416">
    <property type="entry name" value="SIALIC ACID SYNTHASE-RELATED"/>
    <property type="match status" value="1"/>
</dbReference>
<dbReference type="InterPro" id="IPR011004">
    <property type="entry name" value="Trimer_LpxA-like_sf"/>
</dbReference>
<dbReference type="PANTHER" id="PTHR23416:SF23">
    <property type="entry name" value="ACETYLTRANSFERASE C18B11.09C-RELATED"/>
    <property type="match status" value="1"/>
</dbReference>
<organism evidence="3 4">
    <name type="scientific">Sphingomonas mucosissima</name>
    <dbReference type="NCBI Taxonomy" id="370959"/>
    <lineage>
        <taxon>Bacteria</taxon>
        <taxon>Pseudomonadati</taxon>
        <taxon>Pseudomonadota</taxon>
        <taxon>Alphaproteobacteria</taxon>
        <taxon>Sphingomonadales</taxon>
        <taxon>Sphingomonadaceae</taxon>
        <taxon>Sphingomonas</taxon>
    </lineage>
</organism>
<protein>
    <submittedName>
        <fullName evidence="3">Putative acetyltransferase</fullName>
        <ecNumber evidence="3">2.3.1.-</ecNumber>
    </submittedName>
</protein>
<dbReference type="CDD" id="cd05825">
    <property type="entry name" value="LbH_wcaF_like"/>
    <property type="match status" value="1"/>
</dbReference>
<comment type="similarity">
    <text evidence="1">Belongs to the transferase hexapeptide repeat family.</text>
</comment>
<gene>
    <name evidence="3" type="ORF">SPMU_26310</name>
</gene>
<keyword evidence="3" id="KW-0012">Acyltransferase</keyword>
<dbReference type="EMBL" id="NBBJ01000004">
    <property type="protein sequence ID" value="OWK29104.1"/>
    <property type="molecule type" value="Genomic_DNA"/>
</dbReference>
<evidence type="ECO:0000313" key="4">
    <source>
        <dbReference type="Proteomes" id="UP000197783"/>
    </source>
</evidence>